<accession>A0A1F6CNL9</accession>
<dbReference type="EMBL" id="MFKV01000007">
    <property type="protein sequence ID" value="OGG50728.1"/>
    <property type="molecule type" value="Genomic_DNA"/>
</dbReference>
<feature type="domain" description="RsdA/BaiN/AoA(So)-like Rossmann fold-like" evidence="4">
    <location>
        <begin position="11"/>
        <end position="414"/>
    </location>
</feature>
<name>A0A1F6CNL9_9BACT</name>
<evidence type="ECO:0000256" key="3">
    <source>
        <dbReference type="ARBA" id="ARBA00022827"/>
    </source>
</evidence>
<dbReference type="Pfam" id="PF22780">
    <property type="entry name" value="HI0933_like_1st"/>
    <property type="match status" value="1"/>
</dbReference>
<dbReference type="PRINTS" id="PR00368">
    <property type="entry name" value="FADPNR"/>
</dbReference>
<keyword evidence="3" id="KW-0274">FAD</keyword>
<keyword evidence="2" id="KW-0285">Flavoprotein</keyword>
<dbReference type="Pfam" id="PF03486">
    <property type="entry name" value="HI0933_like"/>
    <property type="match status" value="1"/>
</dbReference>
<proteinExistence type="predicted"/>
<dbReference type="InterPro" id="IPR023166">
    <property type="entry name" value="BaiN-like_dom_sf"/>
</dbReference>
<dbReference type="PRINTS" id="PR00411">
    <property type="entry name" value="PNDRDTASEI"/>
</dbReference>
<gene>
    <name evidence="6" type="ORF">A2763_02280</name>
</gene>
<evidence type="ECO:0008006" key="8">
    <source>
        <dbReference type="Google" id="ProtNLM"/>
    </source>
</evidence>
<dbReference type="Gene3D" id="1.10.8.260">
    <property type="entry name" value="HI0933 insert domain-like"/>
    <property type="match status" value="1"/>
</dbReference>
<dbReference type="SUPFAM" id="SSF160996">
    <property type="entry name" value="HI0933 insert domain-like"/>
    <property type="match status" value="1"/>
</dbReference>
<protein>
    <recommendedName>
        <fullName evidence="8">Flavoprotein</fullName>
    </recommendedName>
</protein>
<evidence type="ECO:0000256" key="1">
    <source>
        <dbReference type="ARBA" id="ARBA00001974"/>
    </source>
</evidence>
<dbReference type="PANTHER" id="PTHR42887:SF2">
    <property type="entry name" value="OS12G0638800 PROTEIN"/>
    <property type="match status" value="1"/>
</dbReference>
<dbReference type="InterPro" id="IPR055178">
    <property type="entry name" value="RsdA/BaiN/AoA(So)-like_dom"/>
</dbReference>
<evidence type="ECO:0000256" key="2">
    <source>
        <dbReference type="ARBA" id="ARBA00022630"/>
    </source>
</evidence>
<evidence type="ECO:0000313" key="7">
    <source>
        <dbReference type="Proteomes" id="UP000178370"/>
    </source>
</evidence>
<dbReference type="STRING" id="1798482.A2763_02280"/>
<organism evidence="6 7">
    <name type="scientific">Candidatus Kaiserbacteria bacterium RIFCSPHIGHO2_01_FULL_54_36</name>
    <dbReference type="NCBI Taxonomy" id="1798482"/>
    <lineage>
        <taxon>Bacteria</taxon>
        <taxon>Candidatus Kaiseribacteriota</taxon>
    </lineage>
</organism>
<dbReference type="Gene3D" id="2.40.30.10">
    <property type="entry name" value="Translation factors"/>
    <property type="match status" value="1"/>
</dbReference>
<reference evidence="6 7" key="1">
    <citation type="journal article" date="2016" name="Nat. Commun.">
        <title>Thousands of microbial genomes shed light on interconnected biogeochemical processes in an aquifer system.</title>
        <authorList>
            <person name="Anantharaman K."/>
            <person name="Brown C.T."/>
            <person name="Hug L.A."/>
            <person name="Sharon I."/>
            <person name="Castelle C.J."/>
            <person name="Probst A.J."/>
            <person name="Thomas B.C."/>
            <person name="Singh A."/>
            <person name="Wilkins M.J."/>
            <person name="Karaoz U."/>
            <person name="Brodie E.L."/>
            <person name="Williams K.H."/>
            <person name="Hubbard S.S."/>
            <person name="Banfield J.F."/>
        </authorList>
    </citation>
    <scope>NUCLEOTIDE SEQUENCE [LARGE SCALE GENOMIC DNA]</scope>
</reference>
<evidence type="ECO:0000259" key="4">
    <source>
        <dbReference type="Pfam" id="PF03486"/>
    </source>
</evidence>
<dbReference type="InterPro" id="IPR057661">
    <property type="entry name" value="RsdA/BaiN/AoA(So)_Rossmann"/>
</dbReference>
<feature type="domain" description="RsdA/BaiN/AoA(So)-like insert" evidence="5">
    <location>
        <begin position="201"/>
        <end position="360"/>
    </location>
</feature>
<dbReference type="SUPFAM" id="SSF51905">
    <property type="entry name" value="FAD/NAD(P)-binding domain"/>
    <property type="match status" value="1"/>
</dbReference>
<dbReference type="PANTHER" id="PTHR42887">
    <property type="entry name" value="OS12G0638800 PROTEIN"/>
    <property type="match status" value="1"/>
</dbReference>
<dbReference type="Gene3D" id="3.50.50.60">
    <property type="entry name" value="FAD/NAD(P)-binding domain"/>
    <property type="match status" value="1"/>
</dbReference>
<comment type="caution">
    <text evidence="6">The sequence shown here is derived from an EMBL/GenBank/DDBJ whole genome shotgun (WGS) entry which is preliminary data.</text>
</comment>
<comment type="cofactor">
    <cofactor evidence="1">
        <name>FAD</name>
        <dbReference type="ChEBI" id="CHEBI:57692"/>
    </cofactor>
</comment>
<dbReference type="AlphaFoldDB" id="A0A1F6CNL9"/>
<evidence type="ECO:0000259" key="5">
    <source>
        <dbReference type="Pfam" id="PF22780"/>
    </source>
</evidence>
<dbReference type="InterPro" id="IPR004792">
    <property type="entry name" value="BaiN-like"/>
</dbReference>
<dbReference type="Proteomes" id="UP000178370">
    <property type="component" value="Unassembled WGS sequence"/>
</dbReference>
<dbReference type="InterPro" id="IPR036188">
    <property type="entry name" value="FAD/NAD-bd_sf"/>
</dbReference>
<evidence type="ECO:0000313" key="6">
    <source>
        <dbReference type="EMBL" id="OGG50728.1"/>
    </source>
</evidence>
<sequence length="418" mass="45193">MKARAEEEIWDVAVIGGGPAGMMAAGRAAEKGAKVILIEKNKSLGKKLLITGGGRCNVTNAELDNKKLLAKFKDSGKFLFSPFSQWSVDKTLEFFHSRNMPTKEEANQRVFPLSNTARSVWDTLVNYLETTNVTVMPSATVVRLQHRGGNITEAELKGGKTIRAKKFILATGGLSHPETGSTGDGYAWLRDLGHTVLGASAALVPIALMDPAKRAAGVSVQNAKITLYQNEVQQAQARGKILFTHVGLSGPGILNMSHEIGELLKYGAVHLEIDLLPDMGYEKVNAVLQNALKHNSNKMIKNSLSEFLAPALVPLVLQKAQIDPEAFCNGVTREARIRLMKTLKHLGFDAKHLLGMDKAVIVAGGAALTEIDFKTMRSLKYQNLFLVGDILDINRPSGGYSLQLCWTTGYVAGTAAAT</sequence>
<dbReference type="NCBIfam" id="TIGR00275">
    <property type="entry name" value="aminoacetone oxidase family FAD-binding enzyme"/>
    <property type="match status" value="1"/>
</dbReference>